<keyword evidence="3" id="KW-0326">Glycosidase</keyword>
<reference evidence="5" key="1">
    <citation type="submission" date="2018-05" db="EMBL/GenBank/DDBJ databases">
        <title>Leptospira yasudae sp. nov. and Leptospira stimsonii sp. nov., two pathogenic species of the genus Leptospira isolated from environmental sources.</title>
        <authorList>
            <person name="Casanovas-Massana A."/>
            <person name="Hamond C."/>
            <person name="Santos L.A."/>
            <person name="Hacker K.P."/>
            <person name="Balassiano I."/>
            <person name="Medeiros M.A."/>
            <person name="Reis M.G."/>
            <person name="Ko A.I."/>
            <person name="Wunder E.A."/>
        </authorList>
    </citation>
    <scope>NUCLEOTIDE SEQUENCE [LARGE SCALE GENOMIC DNA]</scope>
    <source>
        <strain evidence="5">Yale</strain>
    </source>
</reference>
<proteinExistence type="inferred from homology"/>
<dbReference type="SMART" id="SM00641">
    <property type="entry name" value="Glyco_25"/>
    <property type="match status" value="1"/>
</dbReference>
<evidence type="ECO:0000313" key="4">
    <source>
        <dbReference type="EMBL" id="RHX89394.1"/>
    </source>
</evidence>
<keyword evidence="2" id="KW-0378">Hydrolase</keyword>
<dbReference type="SUPFAM" id="SSF51445">
    <property type="entry name" value="(Trans)glycosidases"/>
    <property type="match status" value="1"/>
</dbReference>
<name>A0A396Z6R9_9LEPT</name>
<dbReference type="InterPro" id="IPR018077">
    <property type="entry name" value="Glyco_hydro_fam25_subgr"/>
</dbReference>
<dbReference type="EMBL" id="QHCT01000004">
    <property type="protein sequence ID" value="RHX89394.1"/>
    <property type="molecule type" value="Genomic_DNA"/>
</dbReference>
<dbReference type="InterPro" id="IPR017853">
    <property type="entry name" value="GH"/>
</dbReference>
<dbReference type="OrthoDB" id="9765879at2"/>
<comment type="caution">
    <text evidence="4">The sequence shown here is derived from an EMBL/GenBank/DDBJ whole genome shotgun (WGS) entry which is preliminary data.</text>
</comment>
<dbReference type="GO" id="GO:0016052">
    <property type="term" value="P:carbohydrate catabolic process"/>
    <property type="evidence" value="ECO:0007669"/>
    <property type="project" value="TreeGrafter"/>
</dbReference>
<dbReference type="GO" id="GO:0003796">
    <property type="term" value="F:lysozyme activity"/>
    <property type="evidence" value="ECO:0007669"/>
    <property type="project" value="InterPro"/>
</dbReference>
<dbReference type="AlphaFoldDB" id="A0A396Z6R9"/>
<dbReference type="Gene3D" id="3.20.20.80">
    <property type="entry name" value="Glycosidases"/>
    <property type="match status" value="1"/>
</dbReference>
<evidence type="ECO:0000256" key="2">
    <source>
        <dbReference type="ARBA" id="ARBA00022801"/>
    </source>
</evidence>
<protein>
    <submittedName>
        <fullName evidence="4">Lysozyme</fullName>
    </submittedName>
</protein>
<dbReference type="GO" id="GO:0016998">
    <property type="term" value="P:cell wall macromolecule catabolic process"/>
    <property type="evidence" value="ECO:0007669"/>
    <property type="project" value="InterPro"/>
</dbReference>
<dbReference type="Pfam" id="PF01183">
    <property type="entry name" value="Glyco_hydro_25"/>
    <property type="match status" value="1"/>
</dbReference>
<evidence type="ECO:0000256" key="3">
    <source>
        <dbReference type="ARBA" id="ARBA00023295"/>
    </source>
</evidence>
<dbReference type="PANTHER" id="PTHR34135:SF2">
    <property type="entry name" value="LYSOZYME"/>
    <property type="match status" value="1"/>
</dbReference>
<dbReference type="InterPro" id="IPR002053">
    <property type="entry name" value="Glyco_hydro_25"/>
</dbReference>
<dbReference type="GO" id="GO:0009253">
    <property type="term" value="P:peptidoglycan catabolic process"/>
    <property type="evidence" value="ECO:0007669"/>
    <property type="project" value="InterPro"/>
</dbReference>
<dbReference type="PROSITE" id="PS51904">
    <property type="entry name" value="GLYCOSYL_HYDROL_F25_2"/>
    <property type="match status" value="1"/>
</dbReference>
<gene>
    <name evidence="4" type="ORF">DLM75_16330</name>
</gene>
<dbReference type="CDD" id="cd06413">
    <property type="entry name" value="GH25_muramidase_1"/>
    <property type="match status" value="1"/>
</dbReference>
<dbReference type="RefSeq" id="WP_118969553.1">
    <property type="nucleotide sequence ID" value="NZ_QHCT01000004.1"/>
</dbReference>
<dbReference type="Proteomes" id="UP000265798">
    <property type="component" value="Unassembled WGS sequence"/>
</dbReference>
<evidence type="ECO:0000313" key="5">
    <source>
        <dbReference type="Proteomes" id="UP000265798"/>
    </source>
</evidence>
<comment type="similarity">
    <text evidence="1">Belongs to the glycosyl hydrolase 25 family.</text>
</comment>
<sequence>MKPRLLFSILLIVCALFGGYKAIDTGKIWFVYPSEEKYPLRGIDVSHHQGRIDWGKVPKAEISFVYIKATEGAEFQDSSFRTNWKEARKSGFTTGAYHFFTLCKTGIEQAENFIRLVPNELDALPPVVDLEFTGNCKERPNVENVKKEIQEFLQRIDSHYERKTILYLTFEFIDRYLGEEFFDHPIWIRDIYKHPNTFSDISWVLWQYKNRGRIPGIEGYVDLNVMNGRLETLFSKN</sequence>
<organism evidence="4 5">
    <name type="scientific">Leptospira stimsonii</name>
    <dbReference type="NCBI Taxonomy" id="2202203"/>
    <lineage>
        <taxon>Bacteria</taxon>
        <taxon>Pseudomonadati</taxon>
        <taxon>Spirochaetota</taxon>
        <taxon>Spirochaetia</taxon>
        <taxon>Leptospirales</taxon>
        <taxon>Leptospiraceae</taxon>
        <taxon>Leptospira</taxon>
    </lineage>
</organism>
<accession>A0A396Z6R9</accession>
<dbReference type="PANTHER" id="PTHR34135">
    <property type="entry name" value="LYSOZYME"/>
    <property type="match status" value="1"/>
</dbReference>
<evidence type="ECO:0000256" key="1">
    <source>
        <dbReference type="ARBA" id="ARBA00010646"/>
    </source>
</evidence>